<evidence type="ECO:0000313" key="2">
    <source>
        <dbReference type="Proteomes" id="UP001597171"/>
    </source>
</evidence>
<sequence>MSVQLSARMERWPVAGAFTIARGSVTEVTTVVAEITDGPFRGRGECRPYARYGETPEGVAAAIEALAGAVAGGLDRAAL</sequence>
<organism evidence="1 2">
    <name type="scientific">Methylopila musalis</name>
    <dbReference type="NCBI Taxonomy" id="1134781"/>
    <lineage>
        <taxon>Bacteria</taxon>
        <taxon>Pseudomonadati</taxon>
        <taxon>Pseudomonadota</taxon>
        <taxon>Alphaproteobacteria</taxon>
        <taxon>Hyphomicrobiales</taxon>
        <taxon>Methylopilaceae</taxon>
        <taxon>Methylopila</taxon>
    </lineage>
</organism>
<gene>
    <name evidence="1" type="ORF">ACFQ4O_12265</name>
</gene>
<dbReference type="SUPFAM" id="SSF54826">
    <property type="entry name" value="Enolase N-terminal domain-like"/>
    <property type="match status" value="1"/>
</dbReference>
<dbReference type="EMBL" id="JBHTMX010000121">
    <property type="protein sequence ID" value="MFD1332771.1"/>
    <property type="molecule type" value="Genomic_DNA"/>
</dbReference>
<keyword evidence="2" id="KW-1185">Reference proteome</keyword>
<evidence type="ECO:0000313" key="1">
    <source>
        <dbReference type="EMBL" id="MFD1332771.1"/>
    </source>
</evidence>
<dbReference type="Gene3D" id="3.30.390.10">
    <property type="entry name" value="Enolase-like, N-terminal domain"/>
    <property type="match status" value="1"/>
</dbReference>
<name>A0ABW3Z8X0_9HYPH</name>
<comment type="caution">
    <text evidence="1">The sequence shown here is derived from an EMBL/GenBank/DDBJ whole genome shotgun (WGS) entry which is preliminary data.</text>
</comment>
<dbReference type="Proteomes" id="UP001597171">
    <property type="component" value="Unassembled WGS sequence"/>
</dbReference>
<feature type="non-terminal residue" evidence="1">
    <location>
        <position position="79"/>
    </location>
</feature>
<dbReference type="InterPro" id="IPR029017">
    <property type="entry name" value="Enolase-like_N"/>
</dbReference>
<accession>A0ABW3Z8X0</accession>
<protein>
    <submittedName>
        <fullName evidence="1">Dipeptide epimerase</fullName>
    </submittedName>
</protein>
<proteinExistence type="predicted"/>
<reference evidence="2" key="1">
    <citation type="journal article" date="2019" name="Int. J. Syst. Evol. Microbiol.">
        <title>The Global Catalogue of Microorganisms (GCM) 10K type strain sequencing project: providing services to taxonomists for standard genome sequencing and annotation.</title>
        <authorList>
            <consortium name="The Broad Institute Genomics Platform"/>
            <consortium name="The Broad Institute Genome Sequencing Center for Infectious Disease"/>
            <person name="Wu L."/>
            <person name="Ma J."/>
        </authorList>
    </citation>
    <scope>NUCLEOTIDE SEQUENCE [LARGE SCALE GENOMIC DNA]</scope>
    <source>
        <strain evidence="2">CCUG 61696</strain>
    </source>
</reference>